<protein>
    <recommendedName>
        <fullName evidence="7">Cardiolipin synthase N-terminal domain-containing protein</fullName>
    </recommendedName>
</protein>
<reference evidence="9" key="1">
    <citation type="submission" date="2023-07" db="EMBL/GenBank/DDBJ databases">
        <title>Functional and genomic diversity of the sorghum phyllosphere microbiome.</title>
        <authorList>
            <person name="Shade A."/>
        </authorList>
    </citation>
    <scope>NUCLEOTIDE SEQUENCE [LARGE SCALE GENOMIC DNA]</scope>
    <source>
        <strain evidence="9">SORGH_AS_0422</strain>
    </source>
</reference>
<dbReference type="Proteomes" id="UP001258315">
    <property type="component" value="Unassembled WGS sequence"/>
</dbReference>
<accession>A0ABU3GUC2</accession>
<evidence type="ECO:0000259" key="7">
    <source>
        <dbReference type="Pfam" id="PF13396"/>
    </source>
</evidence>
<evidence type="ECO:0000256" key="2">
    <source>
        <dbReference type="ARBA" id="ARBA00022475"/>
    </source>
</evidence>
<evidence type="ECO:0000256" key="1">
    <source>
        <dbReference type="ARBA" id="ARBA00004651"/>
    </source>
</evidence>
<evidence type="ECO:0000256" key="6">
    <source>
        <dbReference type="SAM" id="Phobius"/>
    </source>
</evidence>
<name>A0ABU3GUC2_9SPHI</name>
<sequence length="74" mass="8034">MAPALINIGSTEITILLAFILLVTVAAISKVAKNEKMPVNTKFIWIVVIVLLPILGPLLCLLLADRLNTPDKQI</sequence>
<dbReference type="EMBL" id="JAVLVU010000001">
    <property type="protein sequence ID" value="MDT3403381.1"/>
    <property type="molecule type" value="Genomic_DNA"/>
</dbReference>
<comment type="subcellular location">
    <subcellularLocation>
        <location evidence="1">Cell membrane</location>
        <topology evidence="1">Multi-pass membrane protein</topology>
    </subcellularLocation>
</comment>
<dbReference type="RefSeq" id="WP_311950327.1">
    <property type="nucleotide sequence ID" value="NZ_JAVLVU010000001.1"/>
</dbReference>
<dbReference type="InterPro" id="IPR027379">
    <property type="entry name" value="CLS_N"/>
</dbReference>
<keyword evidence="5 6" id="KW-0472">Membrane</keyword>
<feature type="domain" description="Cardiolipin synthase N-terminal" evidence="7">
    <location>
        <begin position="23"/>
        <end position="59"/>
    </location>
</feature>
<feature type="transmembrane region" description="Helical" evidence="6">
    <location>
        <begin position="43"/>
        <end position="64"/>
    </location>
</feature>
<keyword evidence="9" id="KW-1185">Reference proteome</keyword>
<feature type="transmembrane region" description="Helical" evidence="6">
    <location>
        <begin position="13"/>
        <end position="31"/>
    </location>
</feature>
<evidence type="ECO:0000256" key="4">
    <source>
        <dbReference type="ARBA" id="ARBA00022989"/>
    </source>
</evidence>
<keyword evidence="2" id="KW-1003">Cell membrane</keyword>
<proteinExistence type="predicted"/>
<comment type="caution">
    <text evidence="8">The sequence shown here is derived from an EMBL/GenBank/DDBJ whole genome shotgun (WGS) entry which is preliminary data.</text>
</comment>
<keyword evidence="4 6" id="KW-1133">Transmembrane helix</keyword>
<evidence type="ECO:0000313" key="8">
    <source>
        <dbReference type="EMBL" id="MDT3403381.1"/>
    </source>
</evidence>
<organism evidence="8 9">
    <name type="scientific">Mucilaginibacter terrae</name>
    <dbReference type="NCBI Taxonomy" id="1955052"/>
    <lineage>
        <taxon>Bacteria</taxon>
        <taxon>Pseudomonadati</taxon>
        <taxon>Bacteroidota</taxon>
        <taxon>Sphingobacteriia</taxon>
        <taxon>Sphingobacteriales</taxon>
        <taxon>Sphingobacteriaceae</taxon>
        <taxon>Mucilaginibacter</taxon>
    </lineage>
</organism>
<evidence type="ECO:0000256" key="5">
    <source>
        <dbReference type="ARBA" id="ARBA00023136"/>
    </source>
</evidence>
<dbReference type="Pfam" id="PF13396">
    <property type="entry name" value="PLDc_N"/>
    <property type="match status" value="1"/>
</dbReference>
<evidence type="ECO:0000256" key="3">
    <source>
        <dbReference type="ARBA" id="ARBA00022692"/>
    </source>
</evidence>
<keyword evidence="3 6" id="KW-0812">Transmembrane</keyword>
<gene>
    <name evidence="8" type="ORF">QE417_002453</name>
</gene>
<evidence type="ECO:0000313" key="9">
    <source>
        <dbReference type="Proteomes" id="UP001258315"/>
    </source>
</evidence>